<dbReference type="Proteomes" id="UP000631114">
    <property type="component" value="Unassembled WGS sequence"/>
</dbReference>
<accession>A0A835LF60</accession>
<proteinExistence type="predicted"/>
<name>A0A835LF60_9MAGN</name>
<evidence type="ECO:0000313" key="2">
    <source>
        <dbReference type="Proteomes" id="UP000631114"/>
    </source>
</evidence>
<gene>
    <name evidence="1" type="ORF">IFM89_014925</name>
</gene>
<dbReference type="AlphaFoldDB" id="A0A835LF60"/>
<dbReference type="EMBL" id="JADFTS010000008">
    <property type="protein sequence ID" value="KAF9592435.1"/>
    <property type="molecule type" value="Genomic_DNA"/>
</dbReference>
<dbReference type="Pfam" id="PF14009">
    <property type="entry name" value="PADRE"/>
    <property type="match status" value="1"/>
</dbReference>
<dbReference type="OrthoDB" id="1922322at2759"/>
<dbReference type="PANTHER" id="PTHR33052">
    <property type="entry name" value="DUF4228 DOMAIN PROTEIN-RELATED"/>
    <property type="match status" value="1"/>
</dbReference>
<comment type="caution">
    <text evidence="1">The sequence shown here is derived from an EMBL/GenBank/DDBJ whole genome shotgun (WGS) entry which is preliminary data.</text>
</comment>
<sequence length="213" mass="24339">MQTTQPHFLFFTFFSFLFNMGNYISCTLLNKARTHSKGTKVILPNGEIRQFDSPVNAAELMFETPHYFLVNAKSLHIGRRFLALNADEDLELCNVYAMFPMKRLNSIVTAGDMGILLVTANSAAKRPPSGLGDARVTPETVELLPEFPKIDVIEVQDFSVVELKHRLSVSMSRSRRPVLETIIEEPVYKRFASSGDTQYRRHKMQTERYRGPY</sequence>
<organism evidence="1 2">
    <name type="scientific">Coptis chinensis</name>
    <dbReference type="NCBI Taxonomy" id="261450"/>
    <lineage>
        <taxon>Eukaryota</taxon>
        <taxon>Viridiplantae</taxon>
        <taxon>Streptophyta</taxon>
        <taxon>Embryophyta</taxon>
        <taxon>Tracheophyta</taxon>
        <taxon>Spermatophyta</taxon>
        <taxon>Magnoliopsida</taxon>
        <taxon>Ranunculales</taxon>
        <taxon>Ranunculaceae</taxon>
        <taxon>Coptidoideae</taxon>
        <taxon>Coptis</taxon>
    </lineage>
</organism>
<dbReference type="InterPro" id="IPR025322">
    <property type="entry name" value="PADRE_dom"/>
</dbReference>
<protein>
    <submittedName>
        <fullName evidence="1">Uncharacterized protein</fullName>
    </submittedName>
</protein>
<evidence type="ECO:0000313" key="1">
    <source>
        <dbReference type="EMBL" id="KAF9592435.1"/>
    </source>
</evidence>
<keyword evidence="2" id="KW-1185">Reference proteome</keyword>
<reference evidence="1 2" key="1">
    <citation type="submission" date="2020-10" db="EMBL/GenBank/DDBJ databases">
        <title>The Coptis chinensis genome and diversification of protoberbering-type alkaloids.</title>
        <authorList>
            <person name="Wang B."/>
            <person name="Shu S."/>
            <person name="Song C."/>
            <person name="Liu Y."/>
        </authorList>
    </citation>
    <scope>NUCLEOTIDE SEQUENCE [LARGE SCALE GENOMIC DNA]</scope>
    <source>
        <strain evidence="1">HL-2020</strain>
        <tissue evidence="1">Leaf</tissue>
    </source>
</reference>